<accession>A0A4Z2GGR6</accession>
<comment type="caution">
    <text evidence="2">The sequence shown here is derived from an EMBL/GenBank/DDBJ whole genome shotgun (WGS) entry which is preliminary data.</text>
</comment>
<dbReference type="EMBL" id="SRLO01000551">
    <property type="protein sequence ID" value="TNN52325.1"/>
    <property type="molecule type" value="Genomic_DNA"/>
</dbReference>
<evidence type="ECO:0000256" key="1">
    <source>
        <dbReference type="SAM" id="MobiDB-lite"/>
    </source>
</evidence>
<dbReference type="OrthoDB" id="9219244at2759"/>
<dbReference type="Proteomes" id="UP000314294">
    <property type="component" value="Unassembled WGS sequence"/>
</dbReference>
<proteinExistence type="predicted"/>
<organism evidence="2 3">
    <name type="scientific">Liparis tanakae</name>
    <name type="common">Tanaka's snailfish</name>
    <dbReference type="NCBI Taxonomy" id="230148"/>
    <lineage>
        <taxon>Eukaryota</taxon>
        <taxon>Metazoa</taxon>
        <taxon>Chordata</taxon>
        <taxon>Craniata</taxon>
        <taxon>Vertebrata</taxon>
        <taxon>Euteleostomi</taxon>
        <taxon>Actinopterygii</taxon>
        <taxon>Neopterygii</taxon>
        <taxon>Teleostei</taxon>
        <taxon>Neoteleostei</taxon>
        <taxon>Acanthomorphata</taxon>
        <taxon>Eupercaria</taxon>
        <taxon>Perciformes</taxon>
        <taxon>Cottioidei</taxon>
        <taxon>Cottales</taxon>
        <taxon>Liparidae</taxon>
        <taxon>Liparis</taxon>
    </lineage>
</organism>
<protein>
    <submittedName>
        <fullName evidence="2">Uncharacterized protein</fullName>
    </submittedName>
</protein>
<gene>
    <name evidence="2" type="ORF">EYF80_037479</name>
</gene>
<feature type="region of interest" description="Disordered" evidence="1">
    <location>
        <begin position="140"/>
        <end position="190"/>
    </location>
</feature>
<sequence length="199" mass="22429">MHHEDRLLDHWTAYTPTGTSLYSWNSLQPNWSLNAPLDLLMHRYSQKSGFCPEAVQVRYLLWNRRSRCRRIFWAYRSGSRTMGGGMASLGETSAVSQSGSPVSLPDASGTRGVQVVDVQSGSVHDVLDLRQLQRKRHLKHLEHLEPAQTGPDRLRPAQTGSDRFRPVQTGSDRLRPVQTGPDRFPPGLTSSEQLGFRLL</sequence>
<keyword evidence="3" id="KW-1185">Reference proteome</keyword>
<name>A0A4Z2GGR6_9TELE</name>
<evidence type="ECO:0000313" key="3">
    <source>
        <dbReference type="Proteomes" id="UP000314294"/>
    </source>
</evidence>
<dbReference type="AlphaFoldDB" id="A0A4Z2GGR6"/>
<reference evidence="2 3" key="1">
    <citation type="submission" date="2019-03" db="EMBL/GenBank/DDBJ databases">
        <title>First draft genome of Liparis tanakae, snailfish: a comprehensive survey of snailfish specific genes.</title>
        <authorList>
            <person name="Kim W."/>
            <person name="Song I."/>
            <person name="Jeong J.-H."/>
            <person name="Kim D."/>
            <person name="Kim S."/>
            <person name="Ryu S."/>
            <person name="Song J.Y."/>
            <person name="Lee S.K."/>
        </authorList>
    </citation>
    <scope>NUCLEOTIDE SEQUENCE [LARGE SCALE GENOMIC DNA]</scope>
    <source>
        <tissue evidence="2">Muscle</tissue>
    </source>
</reference>
<evidence type="ECO:0000313" key="2">
    <source>
        <dbReference type="EMBL" id="TNN52325.1"/>
    </source>
</evidence>